<dbReference type="Proteomes" id="UP000824120">
    <property type="component" value="Chromosome 10"/>
</dbReference>
<dbReference type="PANTHER" id="PTHR34682">
    <property type="entry name" value="AT HOOK MOTIF-CONTAINING PROTEIN"/>
    <property type="match status" value="1"/>
</dbReference>
<feature type="region of interest" description="Disordered" evidence="1">
    <location>
        <begin position="480"/>
        <end position="533"/>
    </location>
</feature>
<gene>
    <name evidence="2" type="ORF">H5410_049374</name>
</gene>
<evidence type="ECO:0000313" key="3">
    <source>
        <dbReference type="Proteomes" id="UP000824120"/>
    </source>
</evidence>
<dbReference type="InterPro" id="IPR045881">
    <property type="entry name" value="MNM1-like"/>
</dbReference>
<evidence type="ECO:0000256" key="1">
    <source>
        <dbReference type="SAM" id="MobiDB-lite"/>
    </source>
</evidence>
<evidence type="ECO:0000313" key="2">
    <source>
        <dbReference type="EMBL" id="KAG5578747.1"/>
    </source>
</evidence>
<organism evidence="2 3">
    <name type="scientific">Solanum commersonii</name>
    <name type="common">Commerson's wild potato</name>
    <name type="synonym">Commerson's nightshade</name>
    <dbReference type="NCBI Taxonomy" id="4109"/>
    <lineage>
        <taxon>Eukaryota</taxon>
        <taxon>Viridiplantae</taxon>
        <taxon>Streptophyta</taxon>
        <taxon>Embryophyta</taxon>
        <taxon>Tracheophyta</taxon>
        <taxon>Spermatophyta</taxon>
        <taxon>Magnoliopsida</taxon>
        <taxon>eudicotyledons</taxon>
        <taxon>Gunneridae</taxon>
        <taxon>Pentapetalae</taxon>
        <taxon>asterids</taxon>
        <taxon>lamiids</taxon>
        <taxon>Solanales</taxon>
        <taxon>Solanaceae</taxon>
        <taxon>Solanoideae</taxon>
        <taxon>Solaneae</taxon>
        <taxon>Solanum</taxon>
    </lineage>
</organism>
<name>A0A9J5WS56_SOLCO</name>
<feature type="compositionally biased region" description="Polar residues" evidence="1">
    <location>
        <begin position="1"/>
        <end position="13"/>
    </location>
</feature>
<sequence length="543" mass="59770">MNEQATQDNNPSAPTILPAKRRRGRPRKDGGIAKRGNLQSPAPESIKKVQQNAVEVNQKDGSNNGVGQMVSGVVDGRFDSGYFITVRVGNSSTTLRGLVFQPGRFSPITPANDVAPLATMYHRNQVASPLLNQLQQEQQQPNVAPGQQVLPSNPMSSASFIPNTNQFAPVMAPNEGRCNVSSPLLQQPNQDQRVQIHQSHLTIPVENLRMVEKDEVMQVYEISNQSEGTKMVAESMLEPKGSDGTSNQVQKAQNQLMGSMFQSDILFHGNLNSPSGEIHHNPVVSKSQEASDNQLIESESKNDKQLNPEQSYMQTLLQPGELAHCEAKKLEIHRSPPVNAQTQLYSSQGLPPMNEEIQLKQWTHGGQENPQNQFNQSTLFAELNSVSPAAETQVQPSNELKSTFLEQNYVQKTQALEVGANENPNPEINQVLVAGETQVVPEESIRTTSMDFMMENLNYPKNDEPQSIHIGPEVDLSRNVETANETKEASDPPGDKLVLGSQLSPQQQEVETDNSDHSAKLETQSKSCDGGNINLEMFHQVQP</sequence>
<feature type="compositionally biased region" description="Basic and acidic residues" evidence="1">
    <location>
        <begin position="484"/>
        <end position="494"/>
    </location>
</feature>
<dbReference type="OrthoDB" id="1910926at2759"/>
<keyword evidence="3" id="KW-1185">Reference proteome</keyword>
<feature type="region of interest" description="Disordered" evidence="1">
    <location>
        <begin position="271"/>
        <end position="307"/>
    </location>
</feature>
<evidence type="ECO:0008006" key="4">
    <source>
        <dbReference type="Google" id="ProtNLM"/>
    </source>
</evidence>
<dbReference type="EMBL" id="JACXVP010000010">
    <property type="protein sequence ID" value="KAG5578747.1"/>
    <property type="molecule type" value="Genomic_DNA"/>
</dbReference>
<feature type="region of interest" description="Disordered" evidence="1">
    <location>
        <begin position="1"/>
        <end position="45"/>
    </location>
</feature>
<reference evidence="2 3" key="1">
    <citation type="submission" date="2020-09" db="EMBL/GenBank/DDBJ databases">
        <title>De no assembly of potato wild relative species, Solanum commersonii.</title>
        <authorList>
            <person name="Cho K."/>
        </authorList>
    </citation>
    <scope>NUCLEOTIDE SEQUENCE [LARGE SCALE GENOMIC DNA]</scope>
    <source>
        <strain evidence="2">LZ3.2</strain>
        <tissue evidence="2">Leaf</tissue>
    </source>
</reference>
<feature type="compositionally biased region" description="Polar residues" evidence="1">
    <location>
        <begin position="284"/>
        <end position="297"/>
    </location>
</feature>
<accession>A0A9J5WS56</accession>
<comment type="caution">
    <text evidence="2">The sequence shown here is derived from an EMBL/GenBank/DDBJ whole genome shotgun (WGS) entry which is preliminary data.</text>
</comment>
<dbReference type="AlphaFoldDB" id="A0A9J5WS56"/>
<dbReference type="PANTHER" id="PTHR34682:SF12">
    <property type="entry name" value="AT HOOK MOTIF-CONTAINING PROTEIN"/>
    <property type="match status" value="1"/>
</dbReference>
<protein>
    <recommendedName>
        <fullName evidence="4">AT hook motif-containing protein</fullName>
    </recommendedName>
</protein>
<proteinExistence type="predicted"/>